<organism evidence="1 2">
    <name type="scientific">Raineyella antarctica</name>
    <dbReference type="NCBI Taxonomy" id="1577474"/>
    <lineage>
        <taxon>Bacteria</taxon>
        <taxon>Bacillati</taxon>
        <taxon>Actinomycetota</taxon>
        <taxon>Actinomycetes</taxon>
        <taxon>Propionibacteriales</taxon>
        <taxon>Propionibacteriaceae</taxon>
        <taxon>Raineyella</taxon>
    </lineage>
</organism>
<accession>A0A1G6GDY3</accession>
<gene>
    <name evidence="1" type="ORF">GA0111570_101228</name>
</gene>
<protein>
    <submittedName>
        <fullName evidence="1">Uncharacterized protein</fullName>
    </submittedName>
</protein>
<proteinExistence type="predicted"/>
<evidence type="ECO:0000313" key="2">
    <source>
        <dbReference type="Proteomes" id="UP000199086"/>
    </source>
</evidence>
<dbReference type="AlphaFoldDB" id="A0A1G6GDY3"/>
<name>A0A1G6GDY3_9ACTN</name>
<dbReference type="RefSeq" id="WP_092605515.1">
    <property type="nucleotide sequence ID" value="NZ_FMYF01000001.1"/>
</dbReference>
<dbReference type="OrthoDB" id="342114at2"/>
<keyword evidence="2" id="KW-1185">Reference proteome</keyword>
<dbReference type="Proteomes" id="UP000199086">
    <property type="component" value="Unassembled WGS sequence"/>
</dbReference>
<dbReference type="EMBL" id="FMYF01000001">
    <property type="protein sequence ID" value="SDB79955.1"/>
    <property type="molecule type" value="Genomic_DNA"/>
</dbReference>
<sequence length="212" mass="23370">MLHVLSLRPAVHLASRPRRLGPARQVPIAHYLELLVDGVPLDRLVAHGAGLVTPLQGWWLLRTSPVVDELLGRTEDLRLPDGFAPIRYLEPGRVPLLVGPWDDDIHDGWLTARVTIGPRTATWDEFRWENGGIGAAEAVRGLPDVLTFERSAYEATLEAARARVAALPEVVPETGSWRDDERIPGVPAGLERAWGTWARLRHRGTGHGGGLR</sequence>
<evidence type="ECO:0000313" key="1">
    <source>
        <dbReference type="EMBL" id="SDB79955.1"/>
    </source>
</evidence>
<reference evidence="1 2" key="1">
    <citation type="submission" date="2016-06" db="EMBL/GenBank/DDBJ databases">
        <authorList>
            <person name="Olsen C.W."/>
            <person name="Carey S."/>
            <person name="Hinshaw L."/>
            <person name="Karasin A.I."/>
        </authorList>
    </citation>
    <scope>NUCLEOTIDE SEQUENCE [LARGE SCALE GENOMIC DNA]</scope>
    <source>
        <strain evidence="1 2">LZ-22</strain>
    </source>
</reference>
<dbReference type="STRING" id="1577474.GA0111570_101228"/>